<dbReference type="EMBL" id="JACEQY010000018">
    <property type="protein sequence ID" value="MBA4863205.1"/>
    <property type="molecule type" value="Genomic_DNA"/>
</dbReference>
<reference evidence="1 2" key="1">
    <citation type="submission" date="2020-07" db="EMBL/GenBank/DDBJ databases">
        <title>Streptomyces isolated from Indian soil.</title>
        <authorList>
            <person name="Mandal S."/>
            <person name="Maiti P.K."/>
        </authorList>
    </citation>
    <scope>NUCLEOTIDE SEQUENCE [LARGE SCALE GENOMIC DNA]</scope>
    <source>
        <strain evidence="1 2">PSKA54</strain>
    </source>
</reference>
<organism evidence="1 2">
    <name type="scientific">Streptomyces himalayensis subsp. aureolus</name>
    <dbReference type="NCBI Taxonomy" id="2758039"/>
    <lineage>
        <taxon>Bacteria</taxon>
        <taxon>Bacillati</taxon>
        <taxon>Actinomycetota</taxon>
        <taxon>Actinomycetes</taxon>
        <taxon>Kitasatosporales</taxon>
        <taxon>Streptomycetaceae</taxon>
        <taxon>Streptomyces</taxon>
        <taxon>Streptomyces himalayensis</taxon>
    </lineage>
</organism>
<keyword evidence="2" id="KW-1185">Reference proteome</keyword>
<sequence>MSQDHDVSRQDLVRFLEDRFACAQACTECARLCALQASMTSVGPGADAGPDAIEDPGVDELRRRAMSCAAVCDETCRRLSEEASQDEYELRFQLEMCRSVSLDCAQLLDHHPGAETCAEACRSCARACADFLSTLG</sequence>
<gene>
    <name evidence="1" type="ORF">H1V43_17805</name>
</gene>
<dbReference type="Pfam" id="PF03860">
    <property type="entry name" value="Csp"/>
    <property type="match status" value="1"/>
</dbReference>
<comment type="caution">
    <text evidence="1">The sequence shown here is derived from an EMBL/GenBank/DDBJ whole genome shotgun (WGS) entry which is preliminary data.</text>
</comment>
<protein>
    <submittedName>
        <fullName evidence="1">Four-helix bundle copper-binding protein</fullName>
    </submittedName>
</protein>
<dbReference type="PANTHER" id="PTHR37310">
    <property type="entry name" value="CYTOPLASMIC PROTEIN-RELATED"/>
    <property type="match status" value="1"/>
</dbReference>
<dbReference type="InterPro" id="IPR005560">
    <property type="entry name" value="Csp_YhjQ"/>
</dbReference>
<proteinExistence type="predicted"/>
<name>A0A7W2HGP7_9ACTN</name>
<dbReference type="PANTHER" id="PTHR37310:SF1">
    <property type="entry name" value="CYTOPLASMIC PROTEIN"/>
    <property type="match status" value="1"/>
</dbReference>
<accession>A0A7W2HGP7</accession>
<dbReference type="Proteomes" id="UP000586976">
    <property type="component" value="Unassembled WGS sequence"/>
</dbReference>
<dbReference type="AlphaFoldDB" id="A0A7W2HGP7"/>
<evidence type="ECO:0000313" key="2">
    <source>
        <dbReference type="Proteomes" id="UP000586976"/>
    </source>
</evidence>
<dbReference type="Gene3D" id="1.20.1270.360">
    <property type="match status" value="1"/>
</dbReference>
<evidence type="ECO:0000313" key="1">
    <source>
        <dbReference type="EMBL" id="MBA4863205.1"/>
    </source>
</evidence>